<dbReference type="Pfam" id="PF00793">
    <property type="entry name" value="DAHP_synth_1"/>
    <property type="match status" value="1"/>
</dbReference>
<evidence type="ECO:0000313" key="12">
    <source>
        <dbReference type="Proteomes" id="UP000295565"/>
    </source>
</evidence>
<protein>
    <submittedName>
        <fullName evidence="11">Chorismate mutase</fullName>
    </submittedName>
</protein>
<evidence type="ECO:0000259" key="9">
    <source>
        <dbReference type="PROSITE" id="PS51171"/>
    </source>
</evidence>
<dbReference type="SUPFAM" id="SSF48600">
    <property type="entry name" value="Chorismate mutase II"/>
    <property type="match status" value="1"/>
</dbReference>
<dbReference type="Gene3D" id="3.40.190.10">
    <property type="entry name" value="Periplasmic binding protein-like II"/>
    <property type="match status" value="2"/>
</dbReference>
<proteinExistence type="predicted"/>
<dbReference type="PROSITE" id="PS51171">
    <property type="entry name" value="PREPHENATE_DEHYDR_3"/>
    <property type="match status" value="1"/>
</dbReference>
<comment type="catalytic activity">
    <reaction evidence="7">
        <text>prephenate + H(+) = 3-phenylpyruvate + CO2 + H2O</text>
        <dbReference type="Rhea" id="RHEA:21648"/>
        <dbReference type="ChEBI" id="CHEBI:15377"/>
        <dbReference type="ChEBI" id="CHEBI:15378"/>
        <dbReference type="ChEBI" id="CHEBI:16526"/>
        <dbReference type="ChEBI" id="CHEBI:18005"/>
        <dbReference type="ChEBI" id="CHEBI:29934"/>
        <dbReference type="EC" id="4.2.1.51"/>
    </reaction>
</comment>
<name>A0A4R1J9F9_9GAMM</name>
<keyword evidence="5" id="KW-0584">Phenylalanine biosynthesis</keyword>
<reference evidence="11 12" key="1">
    <citation type="submission" date="2019-03" db="EMBL/GenBank/DDBJ databases">
        <title>Genomic Encyclopedia of Type Strains, Phase IV (KMG-IV): sequencing the most valuable type-strain genomes for metagenomic binning, comparative biology and taxonomic classification.</title>
        <authorList>
            <person name="Goeker M."/>
        </authorList>
    </citation>
    <scope>NUCLEOTIDE SEQUENCE [LARGE SCALE GENOMIC DNA]</scope>
    <source>
        <strain evidence="11 12">DSM 18577</strain>
    </source>
</reference>
<dbReference type="SUPFAM" id="SSF53850">
    <property type="entry name" value="Periplasmic binding protein-like II"/>
    <property type="match status" value="1"/>
</dbReference>
<dbReference type="InterPro" id="IPR002912">
    <property type="entry name" value="ACT_dom"/>
</dbReference>
<gene>
    <name evidence="11" type="ORF">EV690_2939</name>
</gene>
<dbReference type="PROSITE" id="PS00858">
    <property type="entry name" value="PREPHENATE_DEHYDR_2"/>
    <property type="match status" value="1"/>
</dbReference>
<feature type="domain" description="ACT" evidence="10">
    <location>
        <begin position="298"/>
        <end position="375"/>
    </location>
</feature>
<dbReference type="Proteomes" id="UP000295565">
    <property type="component" value="Unassembled WGS sequence"/>
</dbReference>
<dbReference type="GO" id="GO:0046417">
    <property type="term" value="P:chorismate metabolic process"/>
    <property type="evidence" value="ECO:0007669"/>
    <property type="project" value="InterPro"/>
</dbReference>
<evidence type="ECO:0000256" key="2">
    <source>
        <dbReference type="ARBA" id="ARBA00022605"/>
    </source>
</evidence>
<dbReference type="InterPro" id="IPR013785">
    <property type="entry name" value="Aldolase_TIM"/>
</dbReference>
<accession>A0A4R1J9F9</accession>
<dbReference type="Pfam" id="PF00800">
    <property type="entry name" value="PDT"/>
    <property type="match status" value="1"/>
</dbReference>
<dbReference type="InterPro" id="IPR045865">
    <property type="entry name" value="ACT-like_dom_sf"/>
</dbReference>
<dbReference type="PROSITE" id="PS51168">
    <property type="entry name" value="CHORISMATE_MUT_2"/>
    <property type="match status" value="1"/>
</dbReference>
<evidence type="ECO:0000256" key="7">
    <source>
        <dbReference type="ARBA" id="ARBA00047848"/>
    </source>
</evidence>
<dbReference type="InterPro" id="IPR002701">
    <property type="entry name" value="CM_II_prokaryot"/>
</dbReference>
<dbReference type="InterPro" id="IPR036979">
    <property type="entry name" value="CM_dom_sf"/>
</dbReference>
<evidence type="ECO:0000256" key="3">
    <source>
        <dbReference type="ARBA" id="ARBA00022679"/>
    </source>
</evidence>
<evidence type="ECO:0000256" key="1">
    <source>
        <dbReference type="ARBA" id="ARBA00004741"/>
    </source>
</evidence>
<dbReference type="GO" id="GO:0004106">
    <property type="term" value="F:chorismate mutase activity"/>
    <property type="evidence" value="ECO:0007669"/>
    <property type="project" value="InterPro"/>
</dbReference>
<keyword evidence="4" id="KW-0057">Aromatic amino acid biosynthesis</keyword>
<feature type="domain" description="Chorismate mutase" evidence="8">
    <location>
        <begin position="1"/>
        <end position="89"/>
    </location>
</feature>
<keyword evidence="12" id="KW-1185">Reference proteome</keyword>
<dbReference type="GO" id="GO:0016740">
    <property type="term" value="F:transferase activity"/>
    <property type="evidence" value="ECO:0007669"/>
    <property type="project" value="UniProtKB-KW"/>
</dbReference>
<comment type="caution">
    <text evidence="11">The sequence shown here is derived from an EMBL/GenBank/DDBJ whole genome shotgun (WGS) entry which is preliminary data.</text>
</comment>
<dbReference type="GO" id="GO:0009094">
    <property type="term" value="P:L-phenylalanine biosynthetic process"/>
    <property type="evidence" value="ECO:0007669"/>
    <property type="project" value="UniProtKB-UniPathway"/>
</dbReference>
<dbReference type="PANTHER" id="PTHR21022">
    <property type="entry name" value="PREPHENATE DEHYDRATASE P PROTEIN"/>
    <property type="match status" value="1"/>
</dbReference>
<dbReference type="GO" id="GO:0005737">
    <property type="term" value="C:cytoplasm"/>
    <property type="evidence" value="ECO:0007669"/>
    <property type="project" value="InterPro"/>
</dbReference>
<dbReference type="AlphaFoldDB" id="A0A4R1J9F9"/>
<keyword evidence="3" id="KW-0808">Transferase</keyword>
<dbReference type="InterPro" id="IPR001086">
    <property type="entry name" value="Preph_deHydtase"/>
</dbReference>
<organism evidence="11 12">
    <name type="scientific">Celerinatantimonas diazotrophica</name>
    <dbReference type="NCBI Taxonomy" id="412034"/>
    <lineage>
        <taxon>Bacteria</taxon>
        <taxon>Pseudomonadati</taxon>
        <taxon>Pseudomonadota</taxon>
        <taxon>Gammaproteobacteria</taxon>
        <taxon>Celerinatantimonadaceae</taxon>
        <taxon>Celerinatantimonas</taxon>
    </lineage>
</organism>
<dbReference type="InterPro" id="IPR010952">
    <property type="entry name" value="CM_P_1"/>
</dbReference>
<evidence type="ECO:0000256" key="4">
    <source>
        <dbReference type="ARBA" id="ARBA00023141"/>
    </source>
</evidence>
<dbReference type="SUPFAM" id="SSF51569">
    <property type="entry name" value="Aldolase"/>
    <property type="match status" value="1"/>
</dbReference>
<comment type="pathway">
    <text evidence="1">Amino-acid biosynthesis; L-phenylalanine biosynthesis; phenylpyruvate from prephenate: step 1/1.</text>
</comment>
<dbReference type="UniPathway" id="UPA00121">
    <property type="reaction ID" value="UER00345"/>
</dbReference>
<dbReference type="GO" id="GO:0004664">
    <property type="term" value="F:prephenate dehydratase activity"/>
    <property type="evidence" value="ECO:0007669"/>
    <property type="project" value="UniProtKB-EC"/>
</dbReference>
<dbReference type="PROSITE" id="PS51671">
    <property type="entry name" value="ACT"/>
    <property type="match status" value="1"/>
</dbReference>
<dbReference type="InterPro" id="IPR018528">
    <property type="entry name" value="Preph_deHydtase_CS"/>
</dbReference>
<dbReference type="InterPro" id="IPR006218">
    <property type="entry name" value="DAHP1/KDSA"/>
</dbReference>
<dbReference type="Gene3D" id="1.20.59.10">
    <property type="entry name" value="Chorismate mutase"/>
    <property type="match status" value="1"/>
</dbReference>
<dbReference type="EMBL" id="SMGD01000015">
    <property type="protein sequence ID" value="TCK47232.1"/>
    <property type="molecule type" value="Genomic_DNA"/>
</dbReference>
<sequence>MTDLQQLRHQINAVDDKLIALLAKRQSLSLQVGQHKLDNQLKIRDIPREESLLTALVEKARQHNLSPHYVTGLFQLIIEDSVRTQQRQFSQQQSHVAQELSAIKVAFLGNKGSYSNIAVSRYFESVDQDVIEIGCDNFRMIFNQVEQRHADYALLPLVNTSSGSINEVYDLLQQTSLAIIGELTIPVDHGILVKGHTDLNQIHTLYGHPQPFAQSSQFLAQYPHLKFEYVDSSSTAMQLVADSDDPYIAAIGSETGGKMYDLCSIESNIANQQENYTRFIAVARSPIEVSEAVPAKTTFIMSTGQHPGALADALQVFASRKINMTRLESRPVQGNPWQELFYVDVMANVESAPMQEVLSELTRITRFVKVLGCYPTADVHSAKIPAPVLARQPLDAIVDKPSVISRGLNAPLSSLAHKPQPTRISLGNCHIGGGDFAVFAGPDTLEDPQRFAQCVAMAVDHGAQVIHGACFKSSSNPYDYQGPGLAGLDWFNQTTQPIKVPVMTEVTHLEHLRQIASQVDILQIGAANMQNYPLLKAAGNTTRPIVLERGSVVSLDEWLKAADYLLSQGNQQIILCERGIRSADHQTRSIIDLSAIALLRERTHLPILLNPCDGVTQADDIAPLALAARKLGVDGIMLNIHPDPLNAKVAPHQTLNFEQFVHLMNQLF</sequence>
<dbReference type="Pfam" id="PF01817">
    <property type="entry name" value="CM_2"/>
    <property type="match status" value="1"/>
</dbReference>
<dbReference type="CDD" id="cd13631">
    <property type="entry name" value="PBP2_Ct-PDT_like"/>
    <property type="match status" value="1"/>
</dbReference>
<dbReference type="NCBIfam" id="TIGR01797">
    <property type="entry name" value="CM_P_1"/>
    <property type="match status" value="1"/>
</dbReference>
<evidence type="ECO:0000256" key="5">
    <source>
        <dbReference type="ARBA" id="ARBA00023222"/>
    </source>
</evidence>
<evidence type="ECO:0000313" key="11">
    <source>
        <dbReference type="EMBL" id="TCK47232.1"/>
    </source>
</evidence>
<evidence type="ECO:0000259" key="8">
    <source>
        <dbReference type="PROSITE" id="PS51168"/>
    </source>
</evidence>
<dbReference type="CDD" id="cd04905">
    <property type="entry name" value="ACT_CM-PDT"/>
    <property type="match status" value="1"/>
</dbReference>
<dbReference type="Gene3D" id="3.20.20.70">
    <property type="entry name" value="Aldolase class I"/>
    <property type="match status" value="1"/>
</dbReference>
<keyword evidence="2" id="KW-0028">Amino-acid biosynthesis</keyword>
<keyword evidence="6" id="KW-0456">Lyase</keyword>
<feature type="domain" description="Prephenate dehydratase" evidence="9">
    <location>
        <begin position="104"/>
        <end position="284"/>
    </location>
</feature>
<evidence type="ECO:0000259" key="10">
    <source>
        <dbReference type="PROSITE" id="PS51671"/>
    </source>
</evidence>
<dbReference type="Gene3D" id="3.30.70.260">
    <property type="match status" value="1"/>
</dbReference>
<dbReference type="InterPro" id="IPR036263">
    <property type="entry name" value="Chorismate_II_sf"/>
</dbReference>
<dbReference type="PROSITE" id="PS00857">
    <property type="entry name" value="PREPHENATE_DEHYDR_1"/>
    <property type="match status" value="1"/>
</dbReference>
<dbReference type="PANTHER" id="PTHR21022:SF19">
    <property type="entry name" value="PREPHENATE DEHYDRATASE-RELATED"/>
    <property type="match status" value="1"/>
</dbReference>
<dbReference type="OrthoDB" id="9802281at2"/>
<dbReference type="RefSeq" id="WP_131913687.1">
    <property type="nucleotide sequence ID" value="NZ_OU594967.1"/>
</dbReference>
<dbReference type="SUPFAM" id="SSF55021">
    <property type="entry name" value="ACT-like"/>
    <property type="match status" value="1"/>
</dbReference>
<dbReference type="SMART" id="SM00830">
    <property type="entry name" value="CM_2"/>
    <property type="match status" value="1"/>
</dbReference>
<evidence type="ECO:0000256" key="6">
    <source>
        <dbReference type="ARBA" id="ARBA00023239"/>
    </source>
</evidence>